<keyword evidence="8" id="KW-1185">Reference proteome</keyword>
<evidence type="ECO:0000256" key="2">
    <source>
        <dbReference type="ARBA" id="ARBA00022505"/>
    </source>
</evidence>
<dbReference type="FunFam" id="3.90.420.10:FF:000002">
    <property type="entry name" value="sulfite oxidase, mitochondrial"/>
    <property type="match status" value="1"/>
</dbReference>
<name>A0AB34KRH8_9PEZI</name>
<evidence type="ECO:0000256" key="1">
    <source>
        <dbReference type="ARBA" id="ARBA00001924"/>
    </source>
</evidence>
<feature type="domain" description="Moybdenum cofactor oxidoreductase dimerisation" evidence="6">
    <location>
        <begin position="244"/>
        <end position="358"/>
    </location>
</feature>
<feature type="domain" description="Oxidoreductase molybdopterin-binding" evidence="5">
    <location>
        <begin position="35"/>
        <end position="216"/>
    </location>
</feature>
<dbReference type="InterPro" id="IPR005066">
    <property type="entry name" value="MoCF_OxRdtse_dimer"/>
</dbReference>
<evidence type="ECO:0000259" key="5">
    <source>
        <dbReference type="Pfam" id="PF00174"/>
    </source>
</evidence>
<evidence type="ECO:0000259" key="6">
    <source>
        <dbReference type="Pfam" id="PF03404"/>
    </source>
</evidence>
<reference evidence="7 8" key="1">
    <citation type="journal article" date="2020" name="Microbiol. Resour. Announc.">
        <title>Draft Genome Sequence of a Cladosporium Species Isolated from the Mesophotic Ascidian Didemnum maculosum.</title>
        <authorList>
            <person name="Gioti A."/>
            <person name="Siaperas R."/>
            <person name="Nikolaivits E."/>
            <person name="Le Goff G."/>
            <person name="Ouazzani J."/>
            <person name="Kotoulas G."/>
            <person name="Topakas E."/>
        </authorList>
    </citation>
    <scope>NUCLEOTIDE SEQUENCE [LARGE SCALE GENOMIC DNA]</scope>
    <source>
        <strain evidence="7 8">TM138-S3</strain>
    </source>
</reference>
<dbReference type="Gene3D" id="2.60.40.650">
    <property type="match status" value="1"/>
</dbReference>
<comment type="caution">
    <text evidence="7">The sequence shown here is derived from an EMBL/GenBank/DDBJ whole genome shotgun (WGS) entry which is preliminary data.</text>
</comment>
<dbReference type="GO" id="GO:0020037">
    <property type="term" value="F:heme binding"/>
    <property type="evidence" value="ECO:0007669"/>
    <property type="project" value="TreeGrafter"/>
</dbReference>
<dbReference type="Gene3D" id="3.90.420.10">
    <property type="entry name" value="Oxidoreductase, molybdopterin-binding domain"/>
    <property type="match status" value="1"/>
</dbReference>
<comment type="cofactor">
    <cofactor evidence="1">
        <name>Mo-molybdopterin</name>
        <dbReference type="ChEBI" id="CHEBI:71302"/>
    </cofactor>
</comment>
<organism evidence="7 8">
    <name type="scientific">Cladosporium halotolerans</name>
    <dbReference type="NCBI Taxonomy" id="1052096"/>
    <lineage>
        <taxon>Eukaryota</taxon>
        <taxon>Fungi</taxon>
        <taxon>Dikarya</taxon>
        <taxon>Ascomycota</taxon>
        <taxon>Pezizomycotina</taxon>
        <taxon>Dothideomycetes</taxon>
        <taxon>Dothideomycetidae</taxon>
        <taxon>Cladosporiales</taxon>
        <taxon>Cladosporiaceae</taxon>
        <taxon>Cladosporium</taxon>
    </lineage>
</organism>
<dbReference type="GO" id="GO:0030151">
    <property type="term" value="F:molybdenum ion binding"/>
    <property type="evidence" value="ECO:0007669"/>
    <property type="project" value="InterPro"/>
</dbReference>
<gene>
    <name evidence="7" type="ORF">WHR41_05157</name>
</gene>
<dbReference type="PANTHER" id="PTHR19372:SF7">
    <property type="entry name" value="SULFITE OXIDASE, MITOCHONDRIAL"/>
    <property type="match status" value="1"/>
</dbReference>
<dbReference type="SUPFAM" id="SSF81296">
    <property type="entry name" value="E set domains"/>
    <property type="match status" value="1"/>
</dbReference>
<evidence type="ECO:0000313" key="8">
    <source>
        <dbReference type="Proteomes" id="UP000803884"/>
    </source>
</evidence>
<dbReference type="InterPro" id="IPR014756">
    <property type="entry name" value="Ig_E-set"/>
</dbReference>
<keyword evidence="2" id="KW-0500">Molybdenum</keyword>
<dbReference type="RefSeq" id="XP_069229496.1">
    <property type="nucleotide sequence ID" value="XM_069373762.1"/>
</dbReference>
<sequence length="367" mass="40864">MPQLPSTPLNREPGLHSLISSFLTTKDLRPYDRNHCPQPQISEDTHRVRLDGLVSASASLSISNLRKDYPQHEVTCALQCAGNRRHTMRTLLKEVQGLDWFAGAVMNCSWRGPRLRDILLRAGLQLDEEEMKTAHVAFACNAVPCQDDDWYGASIPLSRAMREDADVILALEMNGEPLSIEHGFPVRVVTPGIAGARAVKWLDHITVQREMSSNHYMHFDYKVLPEDAVDSESAQRFWGSTPPVIEMPVNSVVAVPQDGSTVESDAEGMVVVKGYALPSGDDGPVVKVEVSVDGEVWKEAQLGSYEGESKWSWKLWEAKLKIERGEGKTIFSRATDKAGNMQPRHSQWNLRGVCYNGYGEARGLKIQ</sequence>
<evidence type="ECO:0008006" key="9">
    <source>
        <dbReference type="Google" id="ProtNLM"/>
    </source>
</evidence>
<dbReference type="SUPFAM" id="SSF56524">
    <property type="entry name" value="Oxidoreductase molybdopterin-binding domain"/>
    <property type="match status" value="1"/>
</dbReference>
<dbReference type="Pfam" id="PF03404">
    <property type="entry name" value="Mo-co_dimer"/>
    <property type="match status" value="1"/>
</dbReference>
<accession>A0AB34KRH8</accession>
<dbReference type="Proteomes" id="UP000803884">
    <property type="component" value="Unassembled WGS sequence"/>
</dbReference>
<evidence type="ECO:0000256" key="3">
    <source>
        <dbReference type="ARBA" id="ARBA00022723"/>
    </source>
</evidence>
<dbReference type="Pfam" id="PF00174">
    <property type="entry name" value="Oxidored_molyb"/>
    <property type="match status" value="1"/>
</dbReference>
<dbReference type="GO" id="GO:0043546">
    <property type="term" value="F:molybdopterin cofactor binding"/>
    <property type="evidence" value="ECO:0007669"/>
    <property type="project" value="TreeGrafter"/>
</dbReference>
<dbReference type="InterPro" id="IPR008335">
    <property type="entry name" value="Mopterin_OxRdtase_euk"/>
</dbReference>
<dbReference type="GO" id="GO:0008482">
    <property type="term" value="F:sulfite oxidase activity"/>
    <property type="evidence" value="ECO:0007669"/>
    <property type="project" value="TreeGrafter"/>
</dbReference>
<keyword evidence="3" id="KW-0479">Metal-binding</keyword>
<protein>
    <recommendedName>
        <fullName evidence="9">Sulfite oxidase</fullName>
    </recommendedName>
</protein>
<keyword evidence="4" id="KW-0560">Oxidoreductase</keyword>
<dbReference type="PANTHER" id="PTHR19372">
    <property type="entry name" value="SULFITE REDUCTASE"/>
    <property type="match status" value="1"/>
</dbReference>
<dbReference type="PRINTS" id="PR00407">
    <property type="entry name" value="EUMOPTERIN"/>
</dbReference>
<dbReference type="AlphaFoldDB" id="A0AB34KRH8"/>
<dbReference type="InterPro" id="IPR036374">
    <property type="entry name" value="OxRdtase_Mopterin-bd_sf"/>
</dbReference>
<evidence type="ECO:0000313" key="7">
    <source>
        <dbReference type="EMBL" id="KAL1586391.1"/>
    </source>
</evidence>
<evidence type="ECO:0000256" key="4">
    <source>
        <dbReference type="ARBA" id="ARBA00023002"/>
    </source>
</evidence>
<proteinExistence type="predicted"/>
<dbReference type="GO" id="GO:0006790">
    <property type="term" value="P:sulfur compound metabolic process"/>
    <property type="evidence" value="ECO:0007669"/>
    <property type="project" value="TreeGrafter"/>
</dbReference>
<dbReference type="InterPro" id="IPR000572">
    <property type="entry name" value="OxRdtase_Mopterin-bd_dom"/>
</dbReference>
<dbReference type="EMBL" id="JAAQHG020000014">
    <property type="protein sequence ID" value="KAL1586391.1"/>
    <property type="molecule type" value="Genomic_DNA"/>
</dbReference>
<dbReference type="GeneID" id="96006600"/>
<dbReference type="GO" id="GO:0005739">
    <property type="term" value="C:mitochondrion"/>
    <property type="evidence" value="ECO:0007669"/>
    <property type="project" value="TreeGrafter"/>
</dbReference>